<gene>
    <name evidence="10" type="ORF">LX64_04941</name>
</gene>
<dbReference type="PROSITE" id="PS00216">
    <property type="entry name" value="SUGAR_TRANSPORT_1"/>
    <property type="match status" value="1"/>
</dbReference>
<dbReference type="InterPro" id="IPR001958">
    <property type="entry name" value="Tet-R_TetA/multi-R_MdtG-like"/>
</dbReference>
<accession>A0A327Q2F1</accession>
<comment type="similarity">
    <text evidence="3">Belongs to the major facilitator superfamily. TCR/Tet family.</text>
</comment>
<keyword evidence="4" id="KW-0813">Transport</keyword>
<evidence type="ECO:0000313" key="10">
    <source>
        <dbReference type="EMBL" id="RAI97891.1"/>
    </source>
</evidence>
<keyword evidence="11" id="KW-1185">Reference proteome</keyword>
<sequence length="418" mass="45132">MALNFSNFMAVKRNAALGFIFITILIDAIGIGIIIPIVPDLIKNLTGENLSHASTYSGWLTFAYASMQFLFAPIAGGLSDRYGRRPILLASLLGLGIDYLFLAFAPTLAWLFVGRVIAGIFGASFTTAVAYIADISTPEKRAQNFGLVGAAFGLGFIIGPAIGGILGQHSLHLPFIVAAVFSLVNTLYGFFILPESLLPENRRPFDIKRANPFGALTQLKKYPALSGMVVSIVLIYISGHATQSTWTFITMEKYNWDKNYTGYSLSFVGLMIALVQGGLIRILIPKFGQTKSVNIGMMFYIIGFTLFAFASQGWMMYAFMPIFALGGIAGPAIQGIMSNQVPPNEQGELQGSLTALMSITSIFGPLIMTGLFTYCTSPTSPIYFPGAPFALGAVLVLVSLLLAQKSLKKYGMDHPKSK</sequence>
<evidence type="ECO:0000256" key="8">
    <source>
        <dbReference type="SAM" id="Phobius"/>
    </source>
</evidence>
<feature type="transmembrane region" description="Helical" evidence="8">
    <location>
        <begin position="172"/>
        <end position="193"/>
    </location>
</feature>
<feature type="transmembrane region" description="Helical" evidence="8">
    <location>
        <begin position="261"/>
        <end position="280"/>
    </location>
</feature>
<dbReference type="AlphaFoldDB" id="A0A327Q2F1"/>
<evidence type="ECO:0000256" key="7">
    <source>
        <dbReference type="ARBA" id="ARBA00023136"/>
    </source>
</evidence>
<protein>
    <submittedName>
        <fullName evidence="10">DHA1 family tetracycline resistance protein-like MFS transporter</fullName>
    </submittedName>
</protein>
<dbReference type="PANTHER" id="PTHR23504:SF15">
    <property type="entry name" value="MAJOR FACILITATOR SUPERFAMILY (MFS) PROFILE DOMAIN-CONTAINING PROTEIN"/>
    <property type="match status" value="1"/>
</dbReference>
<dbReference type="PANTHER" id="PTHR23504">
    <property type="entry name" value="MAJOR FACILITATOR SUPERFAMILY DOMAIN-CONTAINING PROTEIN 10"/>
    <property type="match status" value="1"/>
</dbReference>
<dbReference type="EMBL" id="QLLL01000013">
    <property type="protein sequence ID" value="RAI97891.1"/>
    <property type="molecule type" value="Genomic_DNA"/>
</dbReference>
<dbReference type="PROSITE" id="PS50850">
    <property type="entry name" value="MFS"/>
    <property type="match status" value="1"/>
</dbReference>
<evidence type="ECO:0000256" key="2">
    <source>
        <dbReference type="ARBA" id="ARBA00004141"/>
    </source>
</evidence>
<feature type="domain" description="Major facilitator superfamily (MFS) profile" evidence="9">
    <location>
        <begin position="16"/>
        <end position="411"/>
    </location>
</feature>
<evidence type="ECO:0000256" key="6">
    <source>
        <dbReference type="ARBA" id="ARBA00022989"/>
    </source>
</evidence>
<keyword evidence="5 8" id="KW-0812">Transmembrane</keyword>
<dbReference type="PRINTS" id="PR01035">
    <property type="entry name" value="TCRTETA"/>
</dbReference>
<comment type="subcellular location">
    <subcellularLocation>
        <location evidence="2">Membrane</location>
        <topology evidence="2">Multi-pass membrane protein</topology>
    </subcellularLocation>
</comment>
<comment type="function">
    <text evidence="1">Resistance to tetracycline by an active tetracycline efflux. This is an energy-dependent process that decreases the accumulation of the antibiotic in whole cells. This protein functions as a metal-tetracycline/H(+) antiporter.</text>
</comment>
<dbReference type="GO" id="GO:0022857">
    <property type="term" value="F:transmembrane transporter activity"/>
    <property type="evidence" value="ECO:0007669"/>
    <property type="project" value="InterPro"/>
</dbReference>
<feature type="transmembrane region" description="Helical" evidence="8">
    <location>
        <begin position="145"/>
        <end position="166"/>
    </location>
</feature>
<evidence type="ECO:0000259" key="9">
    <source>
        <dbReference type="PROSITE" id="PS50850"/>
    </source>
</evidence>
<feature type="transmembrane region" description="Helical" evidence="8">
    <location>
        <begin position="87"/>
        <end position="106"/>
    </location>
</feature>
<dbReference type="Pfam" id="PF07690">
    <property type="entry name" value="MFS_1"/>
    <property type="match status" value="1"/>
</dbReference>
<feature type="transmembrane region" description="Helical" evidence="8">
    <location>
        <begin position="58"/>
        <end position="75"/>
    </location>
</feature>
<dbReference type="InterPro" id="IPR036259">
    <property type="entry name" value="MFS_trans_sf"/>
</dbReference>
<dbReference type="InterPro" id="IPR005829">
    <property type="entry name" value="Sugar_transporter_CS"/>
</dbReference>
<dbReference type="CDD" id="cd17388">
    <property type="entry name" value="MFS_TetA"/>
    <property type="match status" value="1"/>
</dbReference>
<evidence type="ECO:0000256" key="1">
    <source>
        <dbReference type="ARBA" id="ARBA00003279"/>
    </source>
</evidence>
<dbReference type="InterPro" id="IPR011701">
    <property type="entry name" value="MFS"/>
</dbReference>
<evidence type="ECO:0000256" key="5">
    <source>
        <dbReference type="ARBA" id="ARBA00022692"/>
    </source>
</evidence>
<evidence type="ECO:0000313" key="11">
    <source>
        <dbReference type="Proteomes" id="UP000249547"/>
    </source>
</evidence>
<feature type="transmembrane region" description="Helical" evidence="8">
    <location>
        <begin position="382"/>
        <end position="403"/>
    </location>
</feature>
<keyword evidence="7 8" id="KW-0472">Membrane</keyword>
<dbReference type="SUPFAM" id="SSF103473">
    <property type="entry name" value="MFS general substrate transporter"/>
    <property type="match status" value="1"/>
</dbReference>
<reference evidence="10 11" key="1">
    <citation type="submission" date="2018-06" db="EMBL/GenBank/DDBJ databases">
        <title>Genomic Encyclopedia of Archaeal and Bacterial Type Strains, Phase II (KMG-II): from individual species to whole genera.</title>
        <authorList>
            <person name="Goeker M."/>
        </authorList>
    </citation>
    <scope>NUCLEOTIDE SEQUENCE [LARGE SCALE GENOMIC DNA]</scope>
    <source>
        <strain evidence="10 11">DSM 23857</strain>
    </source>
</reference>
<dbReference type="InterPro" id="IPR020846">
    <property type="entry name" value="MFS_dom"/>
</dbReference>
<feature type="transmembrane region" description="Helical" evidence="8">
    <location>
        <begin position="292"/>
        <end position="310"/>
    </location>
</feature>
<evidence type="ECO:0000256" key="4">
    <source>
        <dbReference type="ARBA" id="ARBA00022448"/>
    </source>
</evidence>
<feature type="transmembrane region" description="Helical" evidence="8">
    <location>
        <begin position="112"/>
        <end position="133"/>
    </location>
</feature>
<dbReference type="Gene3D" id="1.20.1250.20">
    <property type="entry name" value="MFS general substrate transporter like domains"/>
    <property type="match status" value="1"/>
</dbReference>
<dbReference type="GO" id="GO:0016020">
    <property type="term" value="C:membrane"/>
    <property type="evidence" value="ECO:0007669"/>
    <property type="project" value="UniProtKB-SubCell"/>
</dbReference>
<name>A0A327Q2F1_9BACT</name>
<organism evidence="10 11">
    <name type="scientific">Chitinophaga skermanii</name>
    <dbReference type="NCBI Taxonomy" id="331697"/>
    <lineage>
        <taxon>Bacteria</taxon>
        <taxon>Pseudomonadati</taxon>
        <taxon>Bacteroidota</taxon>
        <taxon>Chitinophagia</taxon>
        <taxon>Chitinophagales</taxon>
        <taxon>Chitinophagaceae</taxon>
        <taxon>Chitinophaga</taxon>
    </lineage>
</organism>
<feature type="transmembrane region" description="Helical" evidence="8">
    <location>
        <begin position="316"/>
        <end position="337"/>
    </location>
</feature>
<comment type="caution">
    <text evidence="10">The sequence shown here is derived from an EMBL/GenBank/DDBJ whole genome shotgun (WGS) entry which is preliminary data.</text>
</comment>
<feature type="transmembrane region" description="Helical" evidence="8">
    <location>
        <begin position="349"/>
        <end position="370"/>
    </location>
</feature>
<feature type="transmembrane region" description="Helical" evidence="8">
    <location>
        <begin position="222"/>
        <end position="241"/>
    </location>
</feature>
<dbReference type="Proteomes" id="UP000249547">
    <property type="component" value="Unassembled WGS sequence"/>
</dbReference>
<keyword evidence="6 8" id="KW-1133">Transmembrane helix</keyword>
<proteinExistence type="inferred from homology"/>
<feature type="transmembrane region" description="Helical" evidence="8">
    <location>
        <begin position="15"/>
        <end position="38"/>
    </location>
</feature>
<evidence type="ECO:0000256" key="3">
    <source>
        <dbReference type="ARBA" id="ARBA00007520"/>
    </source>
</evidence>